<comment type="function">
    <text evidence="11">Catalytic subunit of the glycosylphosphatidylinositol-mannosyltransferase I complex which catalyzes the transfer of the first mannose, via an alpha-1,4 bond from a dolichol-phosphate-mannose (Dol-P-Man) to the glucosaminyl acyl phosphatidylinositol (GlcN-(acyl)PI) intermediate to generate alpha-D-Man-(1-&gt;4)-alpha-D-GlcN-(1-&gt;6)-(1-radyl,2-acyl-sn-glycero-3-phospho)-2-acyl-inositol and participates in the sixth step of the glycosylphosphatidylinositol-anchor biosynthesis.</text>
</comment>
<evidence type="ECO:0000256" key="8">
    <source>
        <dbReference type="ARBA" id="ARBA00022824"/>
    </source>
</evidence>
<proteinExistence type="inferred from homology"/>
<dbReference type="InterPro" id="IPR007704">
    <property type="entry name" value="PIG-M"/>
</dbReference>
<keyword evidence="13" id="KW-1185">Reference proteome</keyword>
<evidence type="ECO:0000256" key="3">
    <source>
        <dbReference type="ARBA" id="ARBA00011071"/>
    </source>
</evidence>
<feature type="transmembrane region" description="Helical" evidence="11">
    <location>
        <begin position="333"/>
        <end position="351"/>
    </location>
</feature>
<comment type="caution">
    <text evidence="12">The sequence shown here is derived from an EMBL/GenBank/DDBJ whole genome shotgun (WGS) entry which is preliminary data.</text>
</comment>
<keyword evidence="7 11" id="KW-0812">Transmembrane</keyword>
<comment type="subcellular location">
    <subcellularLocation>
        <location evidence="1 11">Endoplasmic reticulum membrane</location>
        <topology evidence="1 11">Multi-pass membrane protein</topology>
    </subcellularLocation>
</comment>
<feature type="transmembrane region" description="Helical" evidence="11">
    <location>
        <begin position="363"/>
        <end position="383"/>
    </location>
</feature>
<organism evidence="12 13">
    <name type="scientific">Tribonema minus</name>
    <dbReference type="NCBI Taxonomy" id="303371"/>
    <lineage>
        <taxon>Eukaryota</taxon>
        <taxon>Sar</taxon>
        <taxon>Stramenopiles</taxon>
        <taxon>Ochrophyta</taxon>
        <taxon>PX clade</taxon>
        <taxon>Xanthophyceae</taxon>
        <taxon>Tribonematales</taxon>
        <taxon>Tribonemataceae</taxon>
        <taxon>Tribonema</taxon>
    </lineage>
</organism>
<evidence type="ECO:0000256" key="5">
    <source>
        <dbReference type="ARBA" id="ARBA00022676"/>
    </source>
</evidence>
<keyword evidence="8 11" id="KW-0256">Endoplasmic reticulum</keyword>
<dbReference type="GO" id="GO:0004376">
    <property type="term" value="F:GPI mannosyltransferase activity"/>
    <property type="evidence" value="ECO:0007669"/>
    <property type="project" value="InterPro"/>
</dbReference>
<dbReference type="EC" id="2.4.1.-" evidence="11"/>
<evidence type="ECO:0000256" key="4">
    <source>
        <dbReference type="ARBA" id="ARBA00022502"/>
    </source>
</evidence>
<dbReference type="GO" id="GO:0005789">
    <property type="term" value="C:endoplasmic reticulum membrane"/>
    <property type="evidence" value="ECO:0007669"/>
    <property type="project" value="UniProtKB-SubCell"/>
</dbReference>
<sequence length="442" mass="47791">MNDLPAELLPAVTVHPACGKLLFALADLAVGAAIEGVLRARGVPAAHARQCSALWLFNPVAANVSTRGSCDSITSALVLLAAMFASGPSRSVTAAAALAALPLGLAVHIRLYPVIYAPSFALHLGARWRRERKKNGKERMAARQRQALPMQEHNGEGVAAQQQQALTLRTLKQEEMSPTKARAAPLIEVLKDGLSPPALLFAAAAAATAAGAAAACVRAYGNAYVDHALRYHATRADNRHNFSMYFYWIYLDYEVRWAADVEIRHNFSMYFYWIYLDYESDNRQLLGLAAFLPQALLVVAAALAYARKNLPLCLFLQTAVFVTCNKVCTGQYFIWYMAVLPLLAPSLGLFGPRGPEQTSALRWLCAAGVAWAVALAAWLLQAYRLEFLGHNTFTTLWMASVMMFLANIAVLVGVIHACAAALPPAACDSPRDGGGSCTKKTV</sequence>
<evidence type="ECO:0000256" key="9">
    <source>
        <dbReference type="ARBA" id="ARBA00022989"/>
    </source>
</evidence>
<keyword evidence="6 11" id="KW-0808">Transferase</keyword>
<keyword evidence="5 11" id="KW-0328">Glycosyltransferase</keyword>
<evidence type="ECO:0000313" key="13">
    <source>
        <dbReference type="Proteomes" id="UP000664859"/>
    </source>
</evidence>
<dbReference type="OrthoDB" id="1741594at2759"/>
<keyword evidence="10 11" id="KW-0472">Membrane</keyword>
<comment type="caution">
    <text evidence="11">Lacks conserved residue(s) required for the propagation of feature annotation.</text>
</comment>
<comment type="similarity">
    <text evidence="3 11">Belongs to the PIGM family.</text>
</comment>
<keyword evidence="4 11" id="KW-0337">GPI-anchor biosynthesis</keyword>
<name>A0A835YRD0_9STRA</name>
<gene>
    <name evidence="12" type="ORF">JKP88DRAFT_281148</name>
</gene>
<dbReference type="Proteomes" id="UP000664859">
    <property type="component" value="Unassembled WGS sequence"/>
</dbReference>
<feature type="transmembrane region" description="Helical" evidence="11">
    <location>
        <begin position="285"/>
        <end position="306"/>
    </location>
</feature>
<evidence type="ECO:0000256" key="2">
    <source>
        <dbReference type="ARBA" id="ARBA00004687"/>
    </source>
</evidence>
<protein>
    <recommendedName>
        <fullName evidence="11">GPI mannosyltransferase 1</fullName>
        <ecNumber evidence="11">2.4.1.-</ecNumber>
    </recommendedName>
    <alternativeName>
        <fullName evidence="11">GPI mannosyltransferase I</fullName>
    </alternativeName>
</protein>
<dbReference type="GO" id="GO:0006506">
    <property type="term" value="P:GPI anchor biosynthetic process"/>
    <property type="evidence" value="ECO:0007669"/>
    <property type="project" value="UniProtKB-UniPathway"/>
</dbReference>
<evidence type="ECO:0000256" key="6">
    <source>
        <dbReference type="ARBA" id="ARBA00022679"/>
    </source>
</evidence>
<evidence type="ECO:0000256" key="10">
    <source>
        <dbReference type="ARBA" id="ARBA00023136"/>
    </source>
</evidence>
<dbReference type="GO" id="GO:0051751">
    <property type="term" value="F:alpha-1,4-mannosyltransferase activity"/>
    <property type="evidence" value="ECO:0007669"/>
    <property type="project" value="InterPro"/>
</dbReference>
<dbReference type="Pfam" id="PF05007">
    <property type="entry name" value="Mannosyl_trans"/>
    <property type="match status" value="3"/>
</dbReference>
<keyword evidence="9 11" id="KW-1133">Transmembrane helix</keyword>
<dbReference type="EMBL" id="JAFCMP010000516">
    <property type="protein sequence ID" value="KAG5178250.1"/>
    <property type="molecule type" value="Genomic_DNA"/>
</dbReference>
<dbReference type="AlphaFoldDB" id="A0A835YRD0"/>
<dbReference type="PANTHER" id="PTHR12886:SF0">
    <property type="entry name" value="GPI MANNOSYLTRANSFERASE 1"/>
    <property type="match status" value="1"/>
</dbReference>
<comment type="pathway">
    <text evidence="2 11">Glycolipid biosynthesis; glycosylphosphatidylinositol-anchor biosynthesis.</text>
</comment>
<dbReference type="PANTHER" id="PTHR12886">
    <property type="entry name" value="PIG-M MANNOSYLTRANSFERASE"/>
    <property type="match status" value="1"/>
</dbReference>
<evidence type="ECO:0000313" key="12">
    <source>
        <dbReference type="EMBL" id="KAG5178250.1"/>
    </source>
</evidence>
<evidence type="ECO:0000256" key="11">
    <source>
        <dbReference type="RuleBase" id="RU365064"/>
    </source>
</evidence>
<feature type="transmembrane region" description="Helical" evidence="11">
    <location>
        <begin position="395"/>
        <end position="422"/>
    </location>
</feature>
<reference evidence="12" key="1">
    <citation type="submission" date="2021-02" db="EMBL/GenBank/DDBJ databases">
        <title>First Annotated Genome of the Yellow-green Alga Tribonema minus.</title>
        <authorList>
            <person name="Mahan K.M."/>
        </authorList>
    </citation>
    <scope>NUCLEOTIDE SEQUENCE</scope>
    <source>
        <strain evidence="12">UTEX B ZZ1240</strain>
    </source>
</reference>
<dbReference type="GO" id="GO:1990529">
    <property type="term" value="C:glycosylphosphatidylinositol-mannosyltransferase I complex"/>
    <property type="evidence" value="ECO:0007669"/>
    <property type="project" value="TreeGrafter"/>
</dbReference>
<dbReference type="UniPathway" id="UPA00196"/>
<accession>A0A835YRD0</accession>
<evidence type="ECO:0000256" key="1">
    <source>
        <dbReference type="ARBA" id="ARBA00004477"/>
    </source>
</evidence>
<evidence type="ECO:0000256" key="7">
    <source>
        <dbReference type="ARBA" id="ARBA00022692"/>
    </source>
</evidence>